<accession>A0A8X6FN55</accession>
<feature type="region of interest" description="Disordered" evidence="1">
    <location>
        <begin position="72"/>
        <end position="93"/>
    </location>
</feature>
<dbReference type="AlphaFoldDB" id="A0A8X6FN55"/>
<protein>
    <submittedName>
        <fullName evidence="3">Integrase catalytic domain-containing protein</fullName>
    </submittedName>
</protein>
<dbReference type="PANTHER" id="PTHR47331">
    <property type="entry name" value="PHD-TYPE DOMAIN-CONTAINING PROTEIN"/>
    <property type="match status" value="1"/>
</dbReference>
<name>A0A8X6FN55_TRICU</name>
<evidence type="ECO:0000256" key="1">
    <source>
        <dbReference type="SAM" id="MobiDB-lite"/>
    </source>
</evidence>
<feature type="domain" description="DUF5641" evidence="2">
    <location>
        <begin position="141"/>
        <end position="226"/>
    </location>
</feature>
<dbReference type="Pfam" id="PF18701">
    <property type="entry name" value="DUF5641"/>
    <property type="match status" value="1"/>
</dbReference>
<evidence type="ECO:0000313" key="4">
    <source>
        <dbReference type="Proteomes" id="UP000887116"/>
    </source>
</evidence>
<organism evidence="3 4">
    <name type="scientific">Trichonephila clavata</name>
    <name type="common">Joro spider</name>
    <name type="synonym">Nephila clavata</name>
    <dbReference type="NCBI Taxonomy" id="2740835"/>
    <lineage>
        <taxon>Eukaryota</taxon>
        <taxon>Metazoa</taxon>
        <taxon>Ecdysozoa</taxon>
        <taxon>Arthropoda</taxon>
        <taxon>Chelicerata</taxon>
        <taxon>Arachnida</taxon>
        <taxon>Araneae</taxon>
        <taxon>Araneomorphae</taxon>
        <taxon>Entelegynae</taxon>
        <taxon>Araneoidea</taxon>
        <taxon>Nephilidae</taxon>
        <taxon>Trichonephila</taxon>
    </lineage>
</organism>
<dbReference type="OrthoDB" id="6437470at2759"/>
<gene>
    <name evidence="3" type="primary">AVEN_115855_1</name>
    <name evidence="3" type="ORF">TNCT_735991</name>
</gene>
<dbReference type="PANTHER" id="PTHR47331:SF2">
    <property type="match status" value="1"/>
</dbReference>
<reference evidence="3" key="1">
    <citation type="submission" date="2020-07" db="EMBL/GenBank/DDBJ databases">
        <title>Multicomponent nature underlies the extraordinary mechanical properties of spider dragline silk.</title>
        <authorList>
            <person name="Kono N."/>
            <person name="Nakamura H."/>
            <person name="Mori M."/>
            <person name="Yoshida Y."/>
            <person name="Ohtoshi R."/>
            <person name="Malay A.D."/>
            <person name="Moran D.A.P."/>
            <person name="Tomita M."/>
            <person name="Numata K."/>
            <person name="Arakawa K."/>
        </authorList>
    </citation>
    <scope>NUCLEOTIDE SEQUENCE</scope>
</reference>
<evidence type="ECO:0000313" key="3">
    <source>
        <dbReference type="EMBL" id="GFQ84536.1"/>
    </source>
</evidence>
<proteinExistence type="predicted"/>
<sequence>MTSDKYAAMSLPLVESCIPEDILRIWLKNPPVSTAEESYSKKLTQLLKFLRLEVEGEQRVLLAKSGFKSRDISRNKTEQSHRNEDVNTPPTSAALVSTEDSEDLIAITPAMFLMTNSSAEVTDLDLNDFAKFQRRVRFRAKLFKDLKSRFRKEYLGLLAQKRSKPISHKMKVGEIVLVENPNKKRLYWPLAKVLELFPGRDGNIRTLKLECGNAEIIQPVQRLFPLEIQPEELPIADVGMEGVPEPSRLSEVPVAYTDEEVNPELTEVTPTMDSCKFARCGRKIKPPRKLDLLNLTVFFES</sequence>
<feature type="compositionally biased region" description="Basic and acidic residues" evidence="1">
    <location>
        <begin position="72"/>
        <end position="85"/>
    </location>
</feature>
<dbReference type="InterPro" id="IPR040676">
    <property type="entry name" value="DUF5641"/>
</dbReference>
<comment type="caution">
    <text evidence="3">The sequence shown here is derived from an EMBL/GenBank/DDBJ whole genome shotgun (WGS) entry which is preliminary data.</text>
</comment>
<dbReference type="EMBL" id="BMAO01012877">
    <property type="protein sequence ID" value="GFQ84536.1"/>
    <property type="molecule type" value="Genomic_DNA"/>
</dbReference>
<dbReference type="Proteomes" id="UP000887116">
    <property type="component" value="Unassembled WGS sequence"/>
</dbReference>
<keyword evidence="4" id="KW-1185">Reference proteome</keyword>
<evidence type="ECO:0000259" key="2">
    <source>
        <dbReference type="Pfam" id="PF18701"/>
    </source>
</evidence>